<gene>
    <name evidence="13" type="ORF">SAMN02910451_01542</name>
</gene>
<protein>
    <recommendedName>
        <fullName evidence="5">1-deoxy-D-xylulose-5-phosphate synthase</fullName>
        <ecNumber evidence="5">2.2.1.7</ecNumber>
    </recommendedName>
</protein>
<name>A0A1G5DII7_9FIRM</name>
<dbReference type="SMART" id="SM00861">
    <property type="entry name" value="Transket_pyr"/>
    <property type="match status" value="1"/>
</dbReference>
<keyword evidence="14" id="KW-1185">Reference proteome</keyword>
<evidence type="ECO:0000256" key="10">
    <source>
        <dbReference type="ARBA" id="ARBA00023052"/>
    </source>
</evidence>
<evidence type="ECO:0000256" key="4">
    <source>
        <dbReference type="ARBA" id="ARBA00011738"/>
    </source>
</evidence>
<feature type="domain" description="Transketolase-like pyrimidine-binding" evidence="12">
    <location>
        <begin position="281"/>
        <end position="446"/>
    </location>
</feature>
<evidence type="ECO:0000256" key="9">
    <source>
        <dbReference type="ARBA" id="ARBA00022977"/>
    </source>
</evidence>
<dbReference type="GO" id="GO:0009228">
    <property type="term" value="P:thiamine biosynthetic process"/>
    <property type="evidence" value="ECO:0007669"/>
    <property type="project" value="UniProtKB-KW"/>
</dbReference>
<dbReference type="UniPathway" id="UPA00064">
    <property type="reaction ID" value="UER00091"/>
</dbReference>
<evidence type="ECO:0000256" key="11">
    <source>
        <dbReference type="ARBA" id="ARBA00023229"/>
    </source>
</evidence>
<evidence type="ECO:0000313" key="13">
    <source>
        <dbReference type="EMBL" id="SCY14384.1"/>
    </source>
</evidence>
<dbReference type="InterPro" id="IPR009014">
    <property type="entry name" value="Transketo_C/PFOR_II"/>
</dbReference>
<keyword evidence="10" id="KW-0786">Thiamine pyrophosphate</keyword>
<keyword evidence="7" id="KW-0479">Metal-binding</keyword>
<dbReference type="GO" id="GO:0008661">
    <property type="term" value="F:1-deoxy-D-xylulose-5-phosphate synthase activity"/>
    <property type="evidence" value="ECO:0007669"/>
    <property type="project" value="UniProtKB-EC"/>
</dbReference>
<organism evidence="13 14">
    <name type="scientific">Butyrivibrio hungatei</name>
    <dbReference type="NCBI Taxonomy" id="185008"/>
    <lineage>
        <taxon>Bacteria</taxon>
        <taxon>Bacillati</taxon>
        <taxon>Bacillota</taxon>
        <taxon>Clostridia</taxon>
        <taxon>Lachnospirales</taxon>
        <taxon>Lachnospiraceae</taxon>
        <taxon>Butyrivibrio</taxon>
    </lineage>
</organism>
<proteinExistence type="inferred from homology"/>
<dbReference type="SUPFAM" id="SSF52518">
    <property type="entry name" value="Thiamin diphosphate-binding fold (THDP-binding)"/>
    <property type="match status" value="1"/>
</dbReference>
<evidence type="ECO:0000256" key="2">
    <source>
        <dbReference type="ARBA" id="ARBA00004980"/>
    </source>
</evidence>
<dbReference type="GO" id="GO:0016114">
    <property type="term" value="P:terpenoid biosynthetic process"/>
    <property type="evidence" value="ECO:0007669"/>
    <property type="project" value="InterPro"/>
</dbReference>
<dbReference type="SUPFAM" id="SSF52922">
    <property type="entry name" value="TK C-terminal domain-like"/>
    <property type="match status" value="1"/>
</dbReference>
<dbReference type="Pfam" id="PF02780">
    <property type="entry name" value="Transketolase_C"/>
    <property type="match status" value="1"/>
</dbReference>
<comment type="pathway">
    <text evidence="2">Metabolic intermediate biosynthesis; 1-deoxy-D-xylulose 5-phosphate biosynthesis; 1-deoxy-D-xylulose 5-phosphate from D-glyceraldehyde 3-phosphate and pyruvate: step 1/1.</text>
</comment>
<evidence type="ECO:0000256" key="5">
    <source>
        <dbReference type="ARBA" id="ARBA00013150"/>
    </source>
</evidence>
<dbReference type="InterPro" id="IPR029061">
    <property type="entry name" value="THDP-binding"/>
</dbReference>
<dbReference type="InterPro" id="IPR005475">
    <property type="entry name" value="Transketolase-like_Pyr-bd"/>
</dbReference>
<dbReference type="GO" id="GO:0019288">
    <property type="term" value="P:isopentenyl diphosphate biosynthetic process, methylerythritol 4-phosphate pathway"/>
    <property type="evidence" value="ECO:0007669"/>
    <property type="project" value="TreeGrafter"/>
</dbReference>
<dbReference type="RefSeq" id="WP_074462177.1">
    <property type="nucleotide sequence ID" value="NZ_FMUR01000008.1"/>
</dbReference>
<dbReference type="NCBIfam" id="NF003933">
    <property type="entry name" value="PRK05444.2-2"/>
    <property type="match status" value="1"/>
</dbReference>
<dbReference type="PANTHER" id="PTHR43322:SF1">
    <property type="entry name" value="1-DEOXY-D-XYLULOSE-5-PHOSPHATE SYNTHASE"/>
    <property type="match status" value="1"/>
</dbReference>
<accession>A0A1G5DII7</accession>
<dbReference type="GO" id="GO:0005829">
    <property type="term" value="C:cytosol"/>
    <property type="evidence" value="ECO:0007669"/>
    <property type="project" value="TreeGrafter"/>
</dbReference>
<dbReference type="NCBIfam" id="NF008968">
    <property type="entry name" value="PRK12315.1"/>
    <property type="match status" value="1"/>
</dbReference>
<comment type="similarity">
    <text evidence="3">Belongs to the transketolase family. DXPS subfamily.</text>
</comment>
<evidence type="ECO:0000256" key="7">
    <source>
        <dbReference type="ARBA" id="ARBA00022723"/>
    </source>
</evidence>
<evidence type="ECO:0000256" key="1">
    <source>
        <dbReference type="ARBA" id="ARBA00001946"/>
    </source>
</evidence>
<evidence type="ECO:0000259" key="12">
    <source>
        <dbReference type="SMART" id="SM00861"/>
    </source>
</evidence>
<dbReference type="CDD" id="cd07033">
    <property type="entry name" value="TPP_PYR_DXS_TK_like"/>
    <property type="match status" value="1"/>
</dbReference>
<dbReference type="CDD" id="cd02007">
    <property type="entry name" value="TPP_DXS"/>
    <property type="match status" value="1"/>
</dbReference>
<keyword evidence="11" id="KW-0414">Isoprene biosynthesis</keyword>
<dbReference type="EC" id="2.2.1.7" evidence="5"/>
<dbReference type="GO" id="GO:0046872">
    <property type="term" value="F:metal ion binding"/>
    <property type="evidence" value="ECO:0007669"/>
    <property type="project" value="UniProtKB-KW"/>
</dbReference>
<evidence type="ECO:0000256" key="6">
    <source>
        <dbReference type="ARBA" id="ARBA00022679"/>
    </source>
</evidence>
<dbReference type="OrthoDB" id="9803371at2"/>
<dbReference type="Proteomes" id="UP000183047">
    <property type="component" value="Unassembled WGS sequence"/>
</dbReference>
<keyword evidence="6" id="KW-0808">Transferase</keyword>
<dbReference type="Gene3D" id="3.40.50.920">
    <property type="match status" value="1"/>
</dbReference>
<reference evidence="14" key="1">
    <citation type="submission" date="2016-10" db="EMBL/GenBank/DDBJ databases">
        <authorList>
            <person name="Varghese N."/>
            <person name="Submissions S."/>
        </authorList>
    </citation>
    <scope>NUCLEOTIDE SEQUENCE [LARGE SCALE GENOMIC DNA]</scope>
    <source>
        <strain evidence="14">XBD2006</strain>
    </source>
</reference>
<evidence type="ECO:0000256" key="3">
    <source>
        <dbReference type="ARBA" id="ARBA00011081"/>
    </source>
</evidence>
<evidence type="ECO:0000313" key="14">
    <source>
        <dbReference type="Proteomes" id="UP000183047"/>
    </source>
</evidence>
<comment type="subunit">
    <text evidence="4">Homodimer.</text>
</comment>
<dbReference type="InterPro" id="IPR005477">
    <property type="entry name" value="Dxylulose-5-P_synthase"/>
</dbReference>
<dbReference type="Gene3D" id="3.40.50.970">
    <property type="match status" value="2"/>
</dbReference>
<evidence type="ECO:0000256" key="8">
    <source>
        <dbReference type="ARBA" id="ARBA00022842"/>
    </source>
</evidence>
<dbReference type="PANTHER" id="PTHR43322">
    <property type="entry name" value="1-D-DEOXYXYLULOSE 5-PHOSPHATE SYNTHASE-RELATED"/>
    <property type="match status" value="1"/>
</dbReference>
<keyword evidence="9" id="KW-0784">Thiamine biosynthesis</keyword>
<dbReference type="EMBL" id="FMUR01000008">
    <property type="protein sequence ID" value="SCY14384.1"/>
    <property type="molecule type" value="Genomic_DNA"/>
</dbReference>
<dbReference type="Pfam" id="PF13292">
    <property type="entry name" value="DXP_synthase_N"/>
    <property type="match status" value="2"/>
</dbReference>
<dbReference type="Pfam" id="PF02779">
    <property type="entry name" value="Transket_pyr"/>
    <property type="match status" value="1"/>
</dbReference>
<comment type="cofactor">
    <cofactor evidence="1">
        <name>Mg(2+)</name>
        <dbReference type="ChEBI" id="CHEBI:18420"/>
    </cofactor>
</comment>
<dbReference type="AlphaFoldDB" id="A0A1G5DII7"/>
<dbReference type="FunFam" id="3.40.50.970:FF:000010">
    <property type="entry name" value="1-deoxy-D-xylulose-5-phosphate synthase"/>
    <property type="match status" value="1"/>
</dbReference>
<dbReference type="InterPro" id="IPR033248">
    <property type="entry name" value="Transketolase_C"/>
</dbReference>
<keyword evidence="8" id="KW-0460">Magnesium</keyword>
<sequence length="589" mass="64541">MDYKLLSNIRGPEDVKKLSQDELKELAAEVREALFNRTTKIGGHFGPNFGAVELTIALHYVFDSPKDQFVFDVAHQTYTHKMLTGRSIAYTDDAHFGDVCGFTNPRESEHDMFYIGHTSTSVSLATGLAKGRDISGKKGNVVAIIGDGSLSGGEALEGIDFAGEMDTNLIIVVNDNEQSIAENHGGLYKNLEQLRKSGGTCEVNLFKAMGLDYKYVEEGNDIETLIKALNEVKDIDHPIVLHVHTQKGKGYALAEKNKEEWHYSMPFNRETGERVSFGNGESYQDIFGKYMLDKIEKDKSVVCMTAAVPGAVGLEQDVRNKMGKNYVDVGIAEEQAVAMCSGIAKNGGKPVFVTNATFAQRVYDQMTQDVSLNGNAVTTVLFSTSIYGMGDATHIGISAMGMFTNIPGVTYLSPTSKEEFLAMLEYSIEQSDHPTIIAVPCDGVNSMIYPVDSNYDKTDKYQVCEEGEKTAILALGDFFNIGVQTAKLIEEKTGKKATLINPRFASGIDRELLDKLCADHDVIVTLEDGILEGGFGQKIASYLGGKDVKVLNYGFIKKFYDGMSAKDALLESRITPECILEDVTSIMKI</sequence>